<evidence type="ECO:0000313" key="3">
    <source>
        <dbReference type="EMBL" id="GFS33550.1"/>
    </source>
</evidence>
<accession>A0A7J0DEH8</accession>
<dbReference type="PANTHER" id="PTHR32166">
    <property type="entry name" value="OSJNBA0013A04.12 PROTEIN"/>
    <property type="match status" value="1"/>
</dbReference>
<proteinExistence type="predicted"/>
<evidence type="ECO:0000313" key="4">
    <source>
        <dbReference type="Proteomes" id="UP000585474"/>
    </source>
</evidence>
<dbReference type="Pfam" id="PF05699">
    <property type="entry name" value="Dimer_Tnp_hAT"/>
    <property type="match status" value="1"/>
</dbReference>
<dbReference type="Proteomes" id="UP000585474">
    <property type="component" value="Unassembled WGS sequence"/>
</dbReference>
<gene>
    <name evidence="3" type="ORF">Acr_00g0029190</name>
</gene>
<dbReference type="PANTHER" id="PTHR32166:SF81">
    <property type="entry name" value="OS06G0658400 PROTEIN"/>
    <property type="match status" value="1"/>
</dbReference>
<dbReference type="InterPro" id="IPR012337">
    <property type="entry name" value="RNaseH-like_sf"/>
</dbReference>
<dbReference type="EMBL" id="BJWL01000192">
    <property type="protein sequence ID" value="GFS33550.1"/>
    <property type="molecule type" value="Genomic_DNA"/>
</dbReference>
<organism evidence="3 4">
    <name type="scientific">Actinidia rufa</name>
    <dbReference type="NCBI Taxonomy" id="165716"/>
    <lineage>
        <taxon>Eukaryota</taxon>
        <taxon>Viridiplantae</taxon>
        <taxon>Streptophyta</taxon>
        <taxon>Embryophyta</taxon>
        <taxon>Tracheophyta</taxon>
        <taxon>Spermatophyta</taxon>
        <taxon>Magnoliopsida</taxon>
        <taxon>eudicotyledons</taxon>
        <taxon>Gunneridae</taxon>
        <taxon>Pentapetalae</taxon>
        <taxon>asterids</taxon>
        <taxon>Ericales</taxon>
        <taxon>Actinidiaceae</taxon>
        <taxon>Actinidia</taxon>
    </lineage>
</organism>
<dbReference type="SUPFAM" id="SSF53098">
    <property type="entry name" value="Ribonuclease H-like"/>
    <property type="match status" value="1"/>
</dbReference>
<name>A0A7J0DEH8_9ERIC</name>
<comment type="caution">
    <text evidence="3">The sequence shown here is derived from an EMBL/GenBank/DDBJ whole genome shotgun (WGS) entry which is preliminary data.</text>
</comment>
<reference evidence="4" key="1">
    <citation type="submission" date="2019-07" db="EMBL/GenBank/DDBJ databases">
        <title>De Novo Assembly of kiwifruit Actinidia rufa.</title>
        <authorList>
            <person name="Sugita-Konishi S."/>
            <person name="Sato K."/>
            <person name="Mori E."/>
            <person name="Abe Y."/>
            <person name="Kisaki G."/>
            <person name="Hamano K."/>
            <person name="Suezawa K."/>
            <person name="Otani M."/>
            <person name="Fukuda T."/>
            <person name="Manabe T."/>
            <person name="Gomi K."/>
            <person name="Tabuchi M."/>
            <person name="Akimitsu K."/>
            <person name="Kataoka I."/>
        </authorList>
    </citation>
    <scope>NUCLEOTIDE SEQUENCE [LARGE SCALE GENOMIC DNA]</scope>
    <source>
        <strain evidence="4">cv. Fuchu</strain>
    </source>
</reference>
<keyword evidence="4" id="KW-1185">Reference proteome</keyword>
<evidence type="ECO:0000259" key="2">
    <source>
        <dbReference type="Pfam" id="PF05699"/>
    </source>
</evidence>
<evidence type="ECO:0000256" key="1">
    <source>
        <dbReference type="SAM" id="MobiDB-lite"/>
    </source>
</evidence>
<feature type="region of interest" description="Disordered" evidence="1">
    <location>
        <begin position="316"/>
        <end position="336"/>
    </location>
</feature>
<feature type="domain" description="HAT C-terminal dimerisation" evidence="2">
    <location>
        <begin position="183"/>
        <end position="252"/>
    </location>
</feature>
<protein>
    <recommendedName>
        <fullName evidence="2">HAT C-terminal dimerisation domain-containing protein</fullName>
    </recommendedName>
</protein>
<dbReference type="AlphaFoldDB" id="A0A7J0DEH8"/>
<dbReference type="OrthoDB" id="2017576at2759"/>
<sequence>MVLSEDWEKYRTGTSKSKLDHNGVKKTILDDDFWQQLKFILSFTKPIWGMIRFCDSNKAIIGEVYQRMDDMLACIEITLSNSMEMCQAIRNLVYGRWQKMNVPLHFLAYVLTPHYYSNTWLQSLDPKGEKRKKPHADPDVSKVYLDVVDRLLRNSGEACIVRAQLSEFVCNTGVFGRPQAIQDKRTMPAVHWWNLHGAPAPELCGLAVKVLSQSVNSSCAERAWSTYGFIHSVKRNHLNANRAESLVYVHYNHRLLTRYREDYERSYKNWDTYVEDNSMEIDMAEVEEREYALIFANGEAQPTRSIPVNLSNEVSIERPSSSSGRGEISKRAKATN</sequence>
<dbReference type="InterPro" id="IPR008906">
    <property type="entry name" value="HATC_C_dom"/>
</dbReference>
<dbReference type="GO" id="GO:0046983">
    <property type="term" value="F:protein dimerization activity"/>
    <property type="evidence" value="ECO:0007669"/>
    <property type="project" value="InterPro"/>
</dbReference>